<evidence type="ECO:0000313" key="3">
    <source>
        <dbReference type="Proteomes" id="UP001150830"/>
    </source>
</evidence>
<sequence length="149" mass="16942">MGTMVMDGQAQQALLALALKYEVVTGKSLKWRKDTEVAYHMVLESLASGVQELFDAAVAFLELLSLSARREFLRLQMEVVPDGYEARVELYRGVAYRLLTPVGTSLPEGDAEEVVRTYRGVEYREKVKRNDVSEPDNKSPKRFYRGQSY</sequence>
<protein>
    <submittedName>
        <fullName evidence="2">Uncharacterized protein</fullName>
    </submittedName>
</protein>
<accession>A0A9X3EGY5</accession>
<comment type="caution">
    <text evidence="2">The sequence shown here is derived from an EMBL/GenBank/DDBJ whole genome shotgun (WGS) entry which is preliminary data.</text>
</comment>
<reference evidence="2" key="1">
    <citation type="submission" date="2022-11" db="EMBL/GenBank/DDBJ databases">
        <title>Parathalassolutuus dongxingensis gen. nov., sp. nov., a novel member of family Oceanospirillaceae isolated from a coastal shrimp pond in Guangxi, China.</title>
        <authorList>
            <person name="Chen H."/>
        </authorList>
    </citation>
    <scope>NUCLEOTIDE SEQUENCE</scope>
    <source>
        <strain evidence="2">G-43</strain>
    </source>
</reference>
<dbReference type="RefSeq" id="WP_283174727.1">
    <property type="nucleotide sequence ID" value="NZ_JAPNOA010000056.1"/>
</dbReference>
<dbReference type="EMBL" id="JAPNOA010000056">
    <property type="protein sequence ID" value="MCY0966520.1"/>
    <property type="molecule type" value="Genomic_DNA"/>
</dbReference>
<feature type="compositionally biased region" description="Basic and acidic residues" evidence="1">
    <location>
        <begin position="129"/>
        <end position="139"/>
    </location>
</feature>
<keyword evidence="3" id="KW-1185">Reference proteome</keyword>
<gene>
    <name evidence="2" type="ORF">OUO13_15140</name>
</gene>
<evidence type="ECO:0000313" key="2">
    <source>
        <dbReference type="EMBL" id="MCY0966520.1"/>
    </source>
</evidence>
<proteinExistence type="predicted"/>
<name>A0A9X3EGY5_9GAMM</name>
<feature type="region of interest" description="Disordered" evidence="1">
    <location>
        <begin position="129"/>
        <end position="149"/>
    </location>
</feature>
<evidence type="ECO:0000256" key="1">
    <source>
        <dbReference type="SAM" id="MobiDB-lite"/>
    </source>
</evidence>
<organism evidence="2 3">
    <name type="scientific">Parathalassolituus penaei</name>
    <dbReference type="NCBI Taxonomy" id="2997323"/>
    <lineage>
        <taxon>Bacteria</taxon>
        <taxon>Pseudomonadati</taxon>
        <taxon>Pseudomonadota</taxon>
        <taxon>Gammaproteobacteria</taxon>
        <taxon>Oceanospirillales</taxon>
        <taxon>Oceanospirillaceae</taxon>
        <taxon>Parathalassolituus</taxon>
    </lineage>
</organism>
<feature type="compositionally biased region" description="Basic residues" evidence="1">
    <location>
        <begin position="140"/>
        <end position="149"/>
    </location>
</feature>
<dbReference type="Proteomes" id="UP001150830">
    <property type="component" value="Unassembled WGS sequence"/>
</dbReference>
<dbReference type="AlphaFoldDB" id="A0A9X3EGY5"/>